<evidence type="ECO:0000259" key="1">
    <source>
        <dbReference type="Pfam" id="PF02108"/>
    </source>
</evidence>
<dbReference type="Proteomes" id="UP001259803">
    <property type="component" value="Unassembled WGS sequence"/>
</dbReference>
<dbReference type="InterPro" id="IPR018035">
    <property type="entry name" value="Flagellar_FliH/T3SS_HrpE"/>
</dbReference>
<dbReference type="RefSeq" id="WP_311339259.1">
    <property type="nucleotide sequence ID" value="NZ_JAVRHS010000001.1"/>
</dbReference>
<gene>
    <name evidence="2" type="ORF">RM533_00665</name>
</gene>
<dbReference type="EMBL" id="JAVRHS010000001">
    <property type="protein sequence ID" value="MDT0574689.1"/>
    <property type="molecule type" value="Genomic_DNA"/>
</dbReference>
<evidence type="ECO:0000313" key="3">
    <source>
        <dbReference type="Proteomes" id="UP001259803"/>
    </source>
</evidence>
<accession>A0ABU2ZDL0</accession>
<comment type="caution">
    <text evidence="2">The sequence shown here is derived from an EMBL/GenBank/DDBJ whole genome shotgun (WGS) entry which is preliminary data.</text>
</comment>
<keyword evidence="3" id="KW-1185">Reference proteome</keyword>
<organism evidence="2 3">
    <name type="scientific">Croceicoccus esteveae</name>
    <dbReference type="NCBI Taxonomy" id="3075597"/>
    <lineage>
        <taxon>Bacteria</taxon>
        <taxon>Pseudomonadati</taxon>
        <taxon>Pseudomonadota</taxon>
        <taxon>Alphaproteobacteria</taxon>
        <taxon>Sphingomonadales</taxon>
        <taxon>Erythrobacteraceae</taxon>
        <taxon>Croceicoccus</taxon>
    </lineage>
</organism>
<name>A0ABU2ZDL0_9SPHN</name>
<evidence type="ECO:0000313" key="2">
    <source>
        <dbReference type="EMBL" id="MDT0574689.1"/>
    </source>
</evidence>
<dbReference type="Pfam" id="PF02108">
    <property type="entry name" value="FliH"/>
    <property type="match status" value="1"/>
</dbReference>
<reference evidence="2 3" key="1">
    <citation type="submission" date="2023-09" db="EMBL/GenBank/DDBJ databases">
        <authorList>
            <person name="Rey-Velasco X."/>
        </authorList>
    </citation>
    <scope>NUCLEOTIDE SEQUENCE [LARGE SCALE GENOMIC DNA]</scope>
    <source>
        <strain evidence="2 3">F390</strain>
    </source>
</reference>
<proteinExistence type="predicted"/>
<feature type="domain" description="Flagellar assembly protein FliH/Type III secretion system HrpE" evidence="1">
    <location>
        <begin position="76"/>
        <end position="184"/>
    </location>
</feature>
<sequence length="203" mass="22091">MSDGVFLPGYMVDIPQFDRMVADSSFAPDHRYHHDRRQNEPACKPQAEPCALDDAVAKAYAAGVERGRSDAIAEAKSVRHHHASLALSFERLDETMIGDLSQRLRETVAILCSSVMGKIATDGNEIMQRCDAAARLLATAGQPTVLRLHPEDIASLSPDFTAEHTILGDPTMERGNLLAENADGGLSCGPQEWDRRLRAAIGL</sequence>
<protein>
    <submittedName>
        <fullName evidence="2">FliH/SctL family protein</fullName>
    </submittedName>
</protein>